<name>A0ABZ2MA75_9BACT</name>
<evidence type="ECO:0000256" key="1">
    <source>
        <dbReference type="ARBA" id="ARBA00001933"/>
    </source>
</evidence>
<dbReference type="Pfam" id="PF00266">
    <property type="entry name" value="Aminotran_5"/>
    <property type="match status" value="1"/>
</dbReference>
<reference evidence="6 7" key="1">
    <citation type="submission" date="2021-12" db="EMBL/GenBank/DDBJ databases">
        <title>Discovery of the Pendulisporaceae a myxobacterial family with distinct sporulation behavior and unique specialized metabolism.</title>
        <authorList>
            <person name="Garcia R."/>
            <person name="Popoff A."/>
            <person name="Bader C.D."/>
            <person name="Loehr J."/>
            <person name="Walesch S."/>
            <person name="Walt C."/>
            <person name="Boldt J."/>
            <person name="Bunk B."/>
            <person name="Haeckl F.J.F.P.J."/>
            <person name="Gunesch A.P."/>
            <person name="Birkelbach J."/>
            <person name="Nuebel U."/>
            <person name="Pietschmann T."/>
            <person name="Bach T."/>
            <person name="Mueller R."/>
        </authorList>
    </citation>
    <scope>NUCLEOTIDE SEQUENCE [LARGE SCALE GENOMIC DNA]</scope>
    <source>
        <strain evidence="6 7">MSr11954</strain>
    </source>
</reference>
<evidence type="ECO:0000256" key="4">
    <source>
        <dbReference type="ARBA" id="ARBA00050776"/>
    </source>
</evidence>
<gene>
    <name evidence="6" type="ORF">LZC94_19355</name>
</gene>
<dbReference type="InterPro" id="IPR015421">
    <property type="entry name" value="PyrdxlP-dep_Trfase_major"/>
</dbReference>
<evidence type="ECO:0000259" key="5">
    <source>
        <dbReference type="Pfam" id="PF00266"/>
    </source>
</evidence>
<sequence length="374" mass="39888">MFVYLDYASLVPPVREALDAMHAAAESGWGHPKALHGIGARAQYVLEQARQQVADYAGAMPQEIVFVGSGREALACGFGLALELAPAAMPIVSSRLEHPSVLALVERAARAGRVVHWLGLPEGVPNEEDAAALREPSLVVLAMCNHELGTMLDVTAVSPQSIRVIDAVQAAPWVSLDTLNDERTFYALSGSKLGAPMGIGAVRVPSHVHYAAVNRRSVLESDGPPWITAIGLGAACAARAPRREPALARARLVAERLLRGLRDIEPRLLVNGAEGARLGPIANVSFPDLSGKSLVESLGLERICISHTAACRARHSDASPVVRAAYANFPARADGATRWSVSEHVTDDDVGRALEVTGRVLRNRRTARGHETPR</sequence>
<comment type="similarity">
    <text evidence="2">Belongs to the class-V pyridoxal-phosphate-dependent aminotransferase family. NifS/IscS subfamily.</text>
</comment>
<evidence type="ECO:0000313" key="7">
    <source>
        <dbReference type="Proteomes" id="UP001370348"/>
    </source>
</evidence>
<evidence type="ECO:0000313" key="6">
    <source>
        <dbReference type="EMBL" id="WXB19375.1"/>
    </source>
</evidence>
<proteinExistence type="inferred from homology"/>
<dbReference type="PANTHER" id="PTHR11601">
    <property type="entry name" value="CYSTEINE DESULFURYLASE FAMILY MEMBER"/>
    <property type="match status" value="1"/>
</dbReference>
<dbReference type="InterPro" id="IPR015424">
    <property type="entry name" value="PyrdxlP-dep_Trfase"/>
</dbReference>
<dbReference type="EMBL" id="CP089984">
    <property type="protein sequence ID" value="WXB19375.1"/>
    <property type="molecule type" value="Genomic_DNA"/>
</dbReference>
<comment type="cofactor">
    <cofactor evidence="1">
        <name>pyridoxal 5'-phosphate</name>
        <dbReference type="ChEBI" id="CHEBI:597326"/>
    </cofactor>
</comment>
<dbReference type="Gene3D" id="3.40.640.10">
    <property type="entry name" value="Type I PLP-dependent aspartate aminotransferase-like (Major domain)"/>
    <property type="match status" value="1"/>
</dbReference>
<keyword evidence="6" id="KW-0808">Transferase</keyword>
<comment type="catalytic activity">
    <reaction evidence="4">
        <text>(sulfur carrier)-H + L-cysteine = (sulfur carrier)-SH + L-alanine</text>
        <dbReference type="Rhea" id="RHEA:43892"/>
        <dbReference type="Rhea" id="RHEA-COMP:14737"/>
        <dbReference type="Rhea" id="RHEA-COMP:14739"/>
        <dbReference type="ChEBI" id="CHEBI:29917"/>
        <dbReference type="ChEBI" id="CHEBI:35235"/>
        <dbReference type="ChEBI" id="CHEBI:57972"/>
        <dbReference type="ChEBI" id="CHEBI:64428"/>
        <dbReference type="EC" id="2.8.1.7"/>
    </reaction>
</comment>
<dbReference type="PANTHER" id="PTHR11601:SF34">
    <property type="entry name" value="CYSTEINE DESULFURASE"/>
    <property type="match status" value="1"/>
</dbReference>
<dbReference type="InterPro" id="IPR000192">
    <property type="entry name" value="Aminotrans_V_dom"/>
</dbReference>
<evidence type="ECO:0000256" key="3">
    <source>
        <dbReference type="ARBA" id="ARBA00022898"/>
    </source>
</evidence>
<accession>A0ABZ2MA75</accession>
<evidence type="ECO:0000256" key="2">
    <source>
        <dbReference type="ARBA" id="ARBA00006490"/>
    </source>
</evidence>
<dbReference type="GO" id="GO:0008483">
    <property type="term" value="F:transaminase activity"/>
    <property type="evidence" value="ECO:0007669"/>
    <property type="project" value="UniProtKB-KW"/>
</dbReference>
<dbReference type="SUPFAM" id="SSF53383">
    <property type="entry name" value="PLP-dependent transferases"/>
    <property type="match status" value="1"/>
</dbReference>
<dbReference type="Proteomes" id="UP001370348">
    <property type="component" value="Chromosome"/>
</dbReference>
<protein>
    <submittedName>
        <fullName evidence="6">Aminotransferase class V-fold PLP-dependent enzyme</fullName>
    </submittedName>
</protein>
<keyword evidence="6" id="KW-0032">Aminotransferase</keyword>
<keyword evidence="3" id="KW-0663">Pyridoxal phosphate</keyword>
<dbReference type="Gene3D" id="3.90.1150.10">
    <property type="entry name" value="Aspartate Aminotransferase, domain 1"/>
    <property type="match status" value="1"/>
</dbReference>
<dbReference type="RefSeq" id="WP_394828995.1">
    <property type="nucleotide sequence ID" value="NZ_CP089984.1"/>
</dbReference>
<keyword evidence="7" id="KW-1185">Reference proteome</keyword>
<organism evidence="6 7">
    <name type="scientific">Pendulispora albinea</name>
    <dbReference type="NCBI Taxonomy" id="2741071"/>
    <lineage>
        <taxon>Bacteria</taxon>
        <taxon>Pseudomonadati</taxon>
        <taxon>Myxococcota</taxon>
        <taxon>Myxococcia</taxon>
        <taxon>Myxococcales</taxon>
        <taxon>Sorangiineae</taxon>
        <taxon>Pendulisporaceae</taxon>
        <taxon>Pendulispora</taxon>
    </lineage>
</organism>
<feature type="domain" description="Aminotransferase class V" evidence="5">
    <location>
        <begin position="3"/>
        <end position="349"/>
    </location>
</feature>
<dbReference type="InterPro" id="IPR015422">
    <property type="entry name" value="PyrdxlP-dep_Trfase_small"/>
</dbReference>